<dbReference type="EMBL" id="JRHH01000002">
    <property type="protein sequence ID" value="KGD69129.1"/>
    <property type="molecule type" value="Genomic_DNA"/>
</dbReference>
<gene>
    <name evidence="2" type="ORF">LG45_05720</name>
</gene>
<sequence length="515" mass="59809">MKWYFKILIGLCSLLVFGIILNIVLNIWIKYPISKIISNKNDSAYFVTYKSINVSIWNSSIVANDIVIIPRKAVKDTLNKAGIYAEIKKIKVTKFKVWDVLFNDKIKAKSISIEKSNVVLYKKEKNENVRESVVGPFDKIISVGEVALVNANFKMYDVDSKIPMLNVQNINVQLDGIVVTKSTLEDKIPFQFKNYSVSCDSMHFHPNEFYNIKTNKVKITNSDIHIDEFQMIPTYSRRQFVSKISKEKDLNTILCKTISVSKMDWGFKEEDFFFHCNAVDLNRVKANIYRSLEPKDDLSKKHLYNKLLRDLKFDLKVDTLKIRNSIVEYEEEKSFDLGPGKLRFNNFNLNATSINSGFKKNKLPDVKINISCNFMNNSPLNVNWKFNIMDQNDGFNIKGSLQKFDVEKIVAFTKPYMNIETEGVIDLMHFDFTGNDKQVSGKFAVEYDDLEFKILKKDNRKKKNKLATFIAKVFVKKDTDEKLKNVDVELERIPEKSFYNFLWRSIAEGLQKVLI</sequence>
<dbReference type="STRING" id="1453498.LG45_05720"/>
<keyword evidence="3" id="KW-1185">Reference proteome</keyword>
<dbReference type="Proteomes" id="UP000029554">
    <property type="component" value="Unassembled WGS sequence"/>
</dbReference>
<dbReference type="AlphaFoldDB" id="A0A095SXS7"/>
<evidence type="ECO:0000256" key="1">
    <source>
        <dbReference type="SAM" id="Phobius"/>
    </source>
</evidence>
<proteinExistence type="predicted"/>
<evidence type="ECO:0000313" key="2">
    <source>
        <dbReference type="EMBL" id="KGD69129.1"/>
    </source>
</evidence>
<evidence type="ECO:0008006" key="4">
    <source>
        <dbReference type="Google" id="ProtNLM"/>
    </source>
</evidence>
<keyword evidence="1" id="KW-0472">Membrane</keyword>
<keyword evidence="1" id="KW-0812">Transmembrane</keyword>
<keyword evidence="1" id="KW-1133">Transmembrane helix</keyword>
<feature type="transmembrane region" description="Helical" evidence="1">
    <location>
        <begin position="7"/>
        <end position="29"/>
    </location>
</feature>
<reference evidence="2 3" key="1">
    <citation type="submission" date="2014-09" db="EMBL/GenBank/DDBJ databases">
        <title>Whole Genome Shotgun of Flavobacterium aquatile LMG 4008.</title>
        <authorList>
            <person name="Gale A.N."/>
            <person name="Pipes S.E."/>
            <person name="Newman J.D."/>
        </authorList>
    </citation>
    <scope>NUCLEOTIDE SEQUENCE [LARGE SCALE GENOMIC DNA]</scope>
    <source>
        <strain evidence="2 3">LMG 4008</strain>
    </source>
</reference>
<name>A0A095SXS7_9FLAO</name>
<protein>
    <recommendedName>
        <fullName evidence="4">DUF748 domain-containing protein</fullName>
    </recommendedName>
</protein>
<dbReference type="OrthoDB" id="1412480at2"/>
<dbReference type="eggNOG" id="ENOG502Z80K">
    <property type="taxonomic scope" value="Bacteria"/>
</dbReference>
<evidence type="ECO:0000313" key="3">
    <source>
        <dbReference type="Proteomes" id="UP000029554"/>
    </source>
</evidence>
<dbReference type="RefSeq" id="WP_035125164.1">
    <property type="nucleotide sequence ID" value="NZ_JRHH01000002.1"/>
</dbReference>
<organism evidence="2 3">
    <name type="scientific">Flavobacterium aquatile LMG 4008 = ATCC 11947</name>
    <dbReference type="NCBI Taxonomy" id="1453498"/>
    <lineage>
        <taxon>Bacteria</taxon>
        <taxon>Pseudomonadati</taxon>
        <taxon>Bacteroidota</taxon>
        <taxon>Flavobacteriia</taxon>
        <taxon>Flavobacteriales</taxon>
        <taxon>Flavobacteriaceae</taxon>
        <taxon>Flavobacterium</taxon>
    </lineage>
</organism>
<comment type="caution">
    <text evidence="2">The sequence shown here is derived from an EMBL/GenBank/DDBJ whole genome shotgun (WGS) entry which is preliminary data.</text>
</comment>
<accession>A0A095SXS7</accession>